<sequence length="246" mass="28774">MYEEILKETAHRKTIFPDSPWIASQLWKDLLFINYPVDPKAVQTLLPQGLQLDTFEGKAWITVLPFSINDFTLRTQSLKGINTFLELNVRTYVTHNGKPGVYFFNLEAEHPVAVLGARFLTLPYYLAEMSLEKNEREGIHYYQSKRMMNYQRLFVGQFKPSEKTFSVGKGSLAKWLADRYFLYSTLGNRLIEGPIHHRPWKVADVDVSIRRNGMLPQLPDGSILEEPYCFYAYQKRALFWPFRFSD</sequence>
<dbReference type="Pfam" id="PF09844">
    <property type="entry name" value="DUF2071"/>
    <property type="match status" value="1"/>
</dbReference>
<dbReference type="EMBL" id="JAHLZF010000020">
    <property type="protein sequence ID" value="MBU6081692.1"/>
    <property type="molecule type" value="Genomic_DNA"/>
</dbReference>
<comment type="caution">
    <text evidence="1">The sequence shown here is derived from an EMBL/GenBank/DDBJ whole genome shotgun (WGS) entry which is preliminary data.</text>
</comment>
<dbReference type="Proteomes" id="UP000812672">
    <property type="component" value="Unassembled WGS sequence"/>
</dbReference>
<evidence type="ECO:0000313" key="2">
    <source>
        <dbReference type="Proteomes" id="UP000812672"/>
    </source>
</evidence>
<organism evidence="1 2">
    <name type="scientific">Allobacillus halotolerans</name>
    <dbReference type="NCBI Taxonomy" id="570278"/>
    <lineage>
        <taxon>Bacteria</taxon>
        <taxon>Bacillati</taxon>
        <taxon>Bacillota</taxon>
        <taxon>Bacilli</taxon>
        <taxon>Bacillales</taxon>
        <taxon>Bacillaceae</taxon>
        <taxon>Allobacillus</taxon>
    </lineage>
</organism>
<dbReference type="PANTHER" id="PTHR39186">
    <property type="entry name" value="DUF2071 FAMILY PROTEIN"/>
    <property type="match status" value="1"/>
</dbReference>
<dbReference type="SUPFAM" id="SSF160104">
    <property type="entry name" value="Acetoacetate decarboxylase-like"/>
    <property type="match status" value="1"/>
</dbReference>
<proteinExistence type="predicted"/>
<dbReference type="PANTHER" id="PTHR39186:SF1">
    <property type="entry name" value="DUF2071 DOMAIN-CONTAINING PROTEIN"/>
    <property type="match status" value="1"/>
</dbReference>
<protein>
    <submittedName>
        <fullName evidence="1">DUF2071 domain-containing protein</fullName>
    </submittedName>
</protein>
<dbReference type="InterPro" id="IPR018644">
    <property type="entry name" value="DUF2071"/>
</dbReference>
<reference evidence="1 2" key="1">
    <citation type="journal article" date="2011" name="Int. J. Syst. Evol. Microbiol.">
        <title>Allobacillus halotolerans gen. nov., sp. nov. isolated from shrimp paste.</title>
        <authorList>
            <person name="Sheu S.Y."/>
            <person name="Arun A.B."/>
            <person name="Jiang S.R."/>
            <person name="Young C.C."/>
            <person name="Chen W.M."/>
        </authorList>
    </citation>
    <scope>NUCLEOTIDE SEQUENCE [LARGE SCALE GENOMIC DNA]</scope>
    <source>
        <strain evidence="1 2">LMG 24826</strain>
    </source>
</reference>
<dbReference type="InterPro" id="IPR023375">
    <property type="entry name" value="ADC_dom_sf"/>
</dbReference>
<gene>
    <name evidence="1" type="ORF">KQ486_11770</name>
</gene>
<dbReference type="RefSeq" id="WP_144162484.1">
    <property type="nucleotide sequence ID" value="NZ_CAUPKR010000013.1"/>
</dbReference>
<name>A0ABS6GRF2_9BACI</name>
<evidence type="ECO:0000313" key="1">
    <source>
        <dbReference type="EMBL" id="MBU6081692.1"/>
    </source>
</evidence>
<accession>A0ABS6GRF2</accession>
<keyword evidence="2" id="KW-1185">Reference proteome</keyword>
<dbReference type="Gene3D" id="2.40.400.10">
    <property type="entry name" value="Acetoacetate decarboxylase-like"/>
    <property type="match status" value="1"/>
</dbReference>